<dbReference type="PROSITE" id="PS00166">
    <property type="entry name" value="ENOYL_COA_HYDRATASE"/>
    <property type="match status" value="1"/>
</dbReference>
<dbReference type="PANTHER" id="PTHR43802:SF1">
    <property type="entry name" value="IP11341P-RELATED"/>
    <property type="match status" value="1"/>
</dbReference>
<gene>
    <name evidence="7" type="ORF">NONO_c38520</name>
</gene>
<keyword evidence="8" id="KW-1185">Reference proteome</keyword>
<dbReference type="RefSeq" id="WP_038550666.1">
    <property type="nucleotide sequence ID" value="NZ_CP006850.1"/>
</dbReference>
<dbReference type="PATRIC" id="fig|1415166.3.peg.3951"/>
<evidence type="ECO:0000313" key="8">
    <source>
        <dbReference type="Proteomes" id="UP000019150"/>
    </source>
</evidence>
<dbReference type="InterPro" id="IPR029045">
    <property type="entry name" value="ClpP/crotonase-like_dom_sf"/>
</dbReference>
<proteinExistence type="inferred from homology"/>
<dbReference type="STRING" id="1415166.NONO_c38520"/>
<evidence type="ECO:0000256" key="5">
    <source>
        <dbReference type="ARBA" id="ARBA00023717"/>
    </source>
</evidence>
<sequence>MIATEIVDGIATITIDRPDRLNALTWETMDRLHEAVVRAADADDVTALVLTGAGRAFSSGFDLIAVDTTVDDLGATIEHQMRANLNPLCQAILNAPVPIVAAVNGPCAGGGLGIALLADVTIAAKSAYFLVPQVESLAIAPDAGATWVLARHVGRARALGMSLTGARISAERAERWGLIWECVEDAELASVARELAANISSTPAASVATRALIDAAFSETPASILDGEARAQRALFRNPAVAERIRQFAQK</sequence>
<evidence type="ECO:0000256" key="3">
    <source>
        <dbReference type="ARBA" id="ARBA00022832"/>
    </source>
</evidence>
<dbReference type="eggNOG" id="COG1024">
    <property type="taxonomic scope" value="Bacteria"/>
</dbReference>
<accession>W5TN11</accession>
<dbReference type="OrthoDB" id="8452484at2"/>
<name>W5TN11_9NOCA</name>
<organism evidence="7 8">
    <name type="scientific">Nocardia nova SH22a</name>
    <dbReference type="NCBI Taxonomy" id="1415166"/>
    <lineage>
        <taxon>Bacteria</taxon>
        <taxon>Bacillati</taxon>
        <taxon>Actinomycetota</taxon>
        <taxon>Actinomycetes</taxon>
        <taxon>Mycobacteriales</taxon>
        <taxon>Nocardiaceae</taxon>
        <taxon>Nocardia</taxon>
    </lineage>
</organism>
<evidence type="ECO:0000313" key="7">
    <source>
        <dbReference type="EMBL" id="AHH18636.1"/>
    </source>
</evidence>
<dbReference type="EMBL" id="CP006850">
    <property type="protein sequence ID" value="AHH18636.1"/>
    <property type="molecule type" value="Genomic_DNA"/>
</dbReference>
<reference evidence="7 8" key="1">
    <citation type="journal article" date="2014" name="Appl. Environ. Microbiol.">
        <title>Insights into the Microbial Degradation of Rubber and Gutta-Percha by Analysis of the Complete Genome of Nocardia nova SH22a.</title>
        <authorList>
            <person name="Luo Q."/>
            <person name="Hiessl S."/>
            <person name="Poehlein A."/>
            <person name="Daniel R."/>
            <person name="Steinbuchel A."/>
        </authorList>
    </citation>
    <scope>NUCLEOTIDE SEQUENCE [LARGE SCALE GENOMIC DNA]</scope>
    <source>
        <strain evidence="7">SH22a</strain>
    </source>
</reference>
<comment type="catalytic activity">
    <reaction evidence="4">
        <text>a (3S)-3-hydroxyacyl-CoA = a (2E)-enoyl-CoA + H2O</text>
        <dbReference type="Rhea" id="RHEA:16105"/>
        <dbReference type="ChEBI" id="CHEBI:15377"/>
        <dbReference type="ChEBI" id="CHEBI:57318"/>
        <dbReference type="ChEBI" id="CHEBI:58856"/>
        <dbReference type="EC" id="4.2.1.17"/>
    </reaction>
</comment>
<keyword evidence="3" id="KW-0276">Fatty acid metabolism</keyword>
<protein>
    <submittedName>
        <fullName evidence="7">Enoyl-CoA hydratase/isomerase family protein</fullName>
    </submittedName>
</protein>
<dbReference type="GO" id="GO:0016853">
    <property type="term" value="F:isomerase activity"/>
    <property type="evidence" value="ECO:0007669"/>
    <property type="project" value="UniProtKB-KW"/>
</dbReference>
<evidence type="ECO:0000256" key="4">
    <source>
        <dbReference type="ARBA" id="ARBA00023709"/>
    </source>
</evidence>
<dbReference type="InterPro" id="IPR018376">
    <property type="entry name" value="Enoyl-CoA_hyd/isom_CS"/>
</dbReference>
<dbReference type="InterPro" id="IPR001753">
    <property type="entry name" value="Enoyl-CoA_hydra/iso"/>
</dbReference>
<dbReference type="PANTHER" id="PTHR43802">
    <property type="entry name" value="ENOYL-COA HYDRATASE"/>
    <property type="match status" value="1"/>
</dbReference>
<dbReference type="GO" id="GO:0004300">
    <property type="term" value="F:enoyl-CoA hydratase activity"/>
    <property type="evidence" value="ECO:0007669"/>
    <property type="project" value="UniProtKB-EC"/>
</dbReference>
<dbReference type="CDD" id="cd06558">
    <property type="entry name" value="crotonase-like"/>
    <property type="match status" value="1"/>
</dbReference>
<dbReference type="Gene3D" id="3.90.226.10">
    <property type="entry name" value="2-enoyl-CoA Hydratase, Chain A, domain 1"/>
    <property type="match status" value="1"/>
</dbReference>
<keyword evidence="3" id="KW-0443">Lipid metabolism</keyword>
<dbReference type="Proteomes" id="UP000019150">
    <property type="component" value="Chromosome"/>
</dbReference>
<dbReference type="HOGENOM" id="CLU_009834_7_2_11"/>
<dbReference type="GO" id="GO:0006631">
    <property type="term" value="P:fatty acid metabolic process"/>
    <property type="evidence" value="ECO:0007669"/>
    <property type="project" value="UniProtKB-KW"/>
</dbReference>
<evidence type="ECO:0000256" key="2">
    <source>
        <dbReference type="ARBA" id="ARBA00005254"/>
    </source>
</evidence>
<dbReference type="AlphaFoldDB" id="W5TN11"/>
<evidence type="ECO:0000256" key="1">
    <source>
        <dbReference type="ARBA" id="ARBA00002994"/>
    </source>
</evidence>
<dbReference type="KEGG" id="nno:NONO_c38520"/>
<dbReference type="Pfam" id="PF00378">
    <property type="entry name" value="ECH_1"/>
    <property type="match status" value="1"/>
</dbReference>
<dbReference type="SUPFAM" id="SSF52096">
    <property type="entry name" value="ClpP/crotonase"/>
    <property type="match status" value="1"/>
</dbReference>
<keyword evidence="7" id="KW-0413">Isomerase</keyword>
<comment type="function">
    <text evidence="1">Could possibly oxidize fatty acids using specific components.</text>
</comment>
<evidence type="ECO:0000256" key="6">
    <source>
        <dbReference type="RuleBase" id="RU003707"/>
    </source>
</evidence>
<comment type="similarity">
    <text evidence="2 6">Belongs to the enoyl-CoA hydratase/isomerase family.</text>
</comment>
<comment type="catalytic activity">
    <reaction evidence="5">
        <text>a 4-saturated-(3S)-3-hydroxyacyl-CoA = a (3E)-enoyl-CoA + H2O</text>
        <dbReference type="Rhea" id="RHEA:20724"/>
        <dbReference type="ChEBI" id="CHEBI:15377"/>
        <dbReference type="ChEBI" id="CHEBI:58521"/>
        <dbReference type="ChEBI" id="CHEBI:137480"/>
        <dbReference type="EC" id="4.2.1.17"/>
    </reaction>
</comment>